<dbReference type="SUPFAM" id="SSF56112">
    <property type="entry name" value="Protein kinase-like (PK-like)"/>
    <property type="match status" value="1"/>
</dbReference>
<dbReference type="Gene3D" id="1.10.510.10">
    <property type="entry name" value="Transferase(Phosphotransferase) domain 1"/>
    <property type="match status" value="1"/>
</dbReference>
<dbReference type="InterPro" id="IPR017441">
    <property type="entry name" value="Protein_kinase_ATP_BS"/>
</dbReference>
<comment type="catalytic activity">
    <reaction evidence="10">
        <text>L-threonyl-[protein] + ATP = O-phospho-L-threonyl-[protein] + ADP + H(+)</text>
        <dbReference type="Rhea" id="RHEA:46608"/>
        <dbReference type="Rhea" id="RHEA-COMP:11060"/>
        <dbReference type="Rhea" id="RHEA-COMP:11605"/>
        <dbReference type="ChEBI" id="CHEBI:15378"/>
        <dbReference type="ChEBI" id="CHEBI:30013"/>
        <dbReference type="ChEBI" id="CHEBI:30616"/>
        <dbReference type="ChEBI" id="CHEBI:61977"/>
        <dbReference type="ChEBI" id="CHEBI:456216"/>
        <dbReference type="EC" id="2.7.11.1"/>
    </reaction>
</comment>
<gene>
    <name evidence="17" type="ORF">CJ030_MR8G017930</name>
</gene>
<keyword evidence="6" id="KW-0808">Transferase</keyword>
<keyword evidence="5" id="KW-0597">Phosphoprotein</keyword>
<dbReference type="EMBL" id="RXIC02000026">
    <property type="protein sequence ID" value="KAB1203014.1"/>
    <property type="molecule type" value="Genomic_DNA"/>
</dbReference>
<evidence type="ECO:0000256" key="5">
    <source>
        <dbReference type="ARBA" id="ARBA00022553"/>
    </source>
</evidence>
<accession>A0A6A1URB3</accession>
<evidence type="ECO:0000256" key="11">
    <source>
        <dbReference type="ARBA" id="ARBA00048679"/>
    </source>
</evidence>
<comment type="similarity">
    <text evidence="14">Belongs to the protein kinase superfamily.</text>
</comment>
<dbReference type="PROSITE" id="PS00107">
    <property type="entry name" value="PROTEIN_KINASE_ATP"/>
    <property type="match status" value="1"/>
</dbReference>
<dbReference type="Pfam" id="PF07714">
    <property type="entry name" value="PK_Tyr_Ser-Thr"/>
    <property type="match status" value="1"/>
</dbReference>
<keyword evidence="8 17" id="KW-0418">Kinase</keyword>
<evidence type="ECO:0000256" key="13">
    <source>
        <dbReference type="PROSITE-ProRule" id="PRU10141"/>
    </source>
</evidence>
<dbReference type="OrthoDB" id="4062651at2759"/>
<evidence type="ECO:0000313" key="18">
    <source>
        <dbReference type="Proteomes" id="UP000516437"/>
    </source>
</evidence>
<feature type="domain" description="Protein kinase" evidence="16">
    <location>
        <begin position="117"/>
        <end position="397"/>
    </location>
</feature>
<dbReference type="FunFam" id="1.10.510.10:FF:000335">
    <property type="entry name" value="receptor-like cytosolic serine/threonine-protein kinase RBK2"/>
    <property type="match status" value="1"/>
</dbReference>
<comment type="catalytic activity">
    <reaction evidence="11">
        <text>L-seryl-[protein] + ATP = O-phospho-L-seryl-[protein] + ADP + H(+)</text>
        <dbReference type="Rhea" id="RHEA:17989"/>
        <dbReference type="Rhea" id="RHEA-COMP:9863"/>
        <dbReference type="Rhea" id="RHEA-COMP:11604"/>
        <dbReference type="ChEBI" id="CHEBI:15378"/>
        <dbReference type="ChEBI" id="CHEBI:29999"/>
        <dbReference type="ChEBI" id="CHEBI:30616"/>
        <dbReference type="ChEBI" id="CHEBI:83421"/>
        <dbReference type="ChEBI" id="CHEBI:456216"/>
        <dbReference type="EC" id="2.7.11.1"/>
    </reaction>
</comment>
<dbReference type="AlphaFoldDB" id="A0A6A1URB3"/>
<comment type="subunit">
    <text evidence="12">Interacts with ARAC5 and ARAC10.</text>
</comment>
<dbReference type="GO" id="GO:0005524">
    <property type="term" value="F:ATP binding"/>
    <property type="evidence" value="ECO:0007669"/>
    <property type="project" value="UniProtKB-UniRule"/>
</dbReference>
<protein>
    <recommendedName>
        <fullName evidence="2">non-specific serine/threonine protein kinase</fullName>
        <ecNumber evidence="2">2.7.11.1</ecNumber>
    </recommendedName>
</protein>
<dbReference type="GO" id="GO:0051020">
    <property type="term" value="F:GTPase binding"/>
    <property type="evidence" value="ECO:0007669"/>
    <property type="project" value="UniProtKB-ARBA"/>
</dbReference>
<dbReference type="InterPro" id="IPR008271">
    <property type="entry name" value="Ser/Thr_kinase_AS"/>
</dbReference>
<evidence type="ECO:0000256" key="14">
    <source>
        <dbReference type="RuleBase" id="RU000304"/>
    </source>
</evidence>
<evidence type="ECO:0000256" key="12">
    <source>
        <dbReference type="ARBA" id="ARBA00063228"/>
    </source>
</evidence>
<comment type="caution">
    <text evidence="17">The sequence shown here is derived from an EMBL/GenBank/DDBJ whole genome shotgun (WGS) entry which is preliminary data.</text>
</comment>
<feature type="region of interest" description="Disordered" evidence="15">
    <location>
        <begin position="20"/>
        <end position="44"/>
    </location>
</feature>
<evidence type="ECO:0000256" key="3">
    <source>
        <dbReference type="ARBA" id="ARBA00022490"/>
    </source>
</evidence>
<keyword evidence="9 13" id="KW-0067">ATP-binding</keyword>
<keyword evidence="17" id="KW-0675">Receptor</keyword>
<comment type="subcellular location">
    <subcellularLocation>
        <location evidence="1">Cytoplasm</location>
    </subcellularLocation>
</comment>
<evidence type="ECO:0000256" key="2">
    <source>
        <dbReference type="ARBA" id="ARBA00012513"/>
    </source>
</evidence>
<dbReference type="EC" id="2.7.11.1" evidence="2"/>
<evidence type="ECO:0000256" key="15">
    <source>
        <dbReference type="SAM" id="MobiDB-lite"/>
    </source>
</evidence>
<dbReference type="InterPro" id="IPR000719">
    <property type="entry name" value="Prot_kinase_dom"/>
</dbReference>
<dbReference type="Gene3D" id="3.30.200.20">
    <property type="entry name" value="Phosphorylase Kinase, domain 1"/>
    <property type="match status" value="1"/>
</dbReference>
<dbReference type="InterPro" id="IPR046958">
    <property type="entry name" value="RBK1/2/STUNTED"/>
</dbReference>
<dbReference type="SMART" id="SM00220">
    <property type="entry name" value="S_TKc"/>
    <property type="match status" value="1"/>
</dbReference>
<reference evidence="17 18" key="1">
    <citation type="journal article" date="2019" name="Plant Biotechnol. J.">
        <title>The red bayberry genome and genetic basis of sex determination.</title>
        <authorList>
            <person name="Jia H.M."/>
            <person name="Jia H.J."/>
            <person name="Cai Q.L."/>
            <person name="Wang Y."/>
            <person name="Zhao H.B."/>
            <person name="Yang W.F."/>
            <person name="Wang G.Y."/>
            <person name="Li Y.H."/>
            <person name="Zhan D.L."/>
            <person name="Shen Y.T."/>
            <person name="Niu Q.F."/>
            <person name="Chang L."/>
            <person name="Qiu J."/>
            <person name="Zhao L."/>
            <person name="Xie H.B."/>
            <person name="Fu W.Y."/>
            <person name="Jin J."/>
            <person name="Li X.W."/>
            <person name="Jiao Y."/>
            <person name="Zhou C.C."/>
            <person name="Tu T."/>
            <person name="Chai C.Y."/>
            <person name="Gao J.L."/>
            <person name="Fan L.J."/>
            <person name="van de Weg E."/>
            <person name="Wang J.Y."/>
            <person name="Gao Z.S."/>
        </authorList>
    </citation>
    <scope>NUCLEOTIDE SEQUENCE [LARGE SCALE GENOMIC DNA]</scope>
    <source>
        <tissue evidence="17">Leaves</tissue>
    </source>
</reference>
<keyword evidence="7 13" id="KW-0547">Nucleotide-binding</keyword>
<keyword evidence="4 14" id="KW-0723">Serine/threonine-protein kinase</keyword>
<evidence type="ECO:0000256" key="1">
    <source>
        <dbReference type="ARBA" id="ARBA00004496"/>
    </source>
</evidence>
<name>A0A6A1URB3_9ROSI</name>
<evidence type="ECO:0000256" key="7">
    <source>
        <dbReference type="ARBA" id="ARBA00022741"/>
    </source>
</evidence>
<dbReference type="InterPro" id="IPR001245">
    <property type="entry name" value="Ser-Thr/Tyr_kinase_cat_dom"/>
</dbReference>
<evidence type="ECO:0000313" key="17">
    <source>
        <dbReference type="EMBL" id="KAB1203014.1"/>
    </source>
</evidence>
<dbReference type="PANTHER" id="PTHR47987:SF12">
    <property type="entry name" value="PROTEIN KINASE FAMILY PROTEIN"/>
    <property type="match status" value="1"/>
</dbReference>
<dbReference type="PANTHER" id="PTHR47987">
    <property type="entry name" value="OS08G0249100 PROTEIN"/>
    <property type="match status" value="1"/>
</dbReference>
<organism evidence="17 18">
    <name type="scientific">Morella rubra</name>
    <name type="common">Chinese bayberry</name>
    <dbReference type="NCBI Taxonomy" id="262757"/>
    <lineage>
        <taxon>Eukaryota</taxon>
        <taxon>Viridiplantae</taxon>
        <taxon>Streptophyta</taxon>
        <taxon>Embryophyta</taxon>
        <taxon>Tracheophyta</taxon>
        <taxon>Spermatophyta</taxon>
        <taxon>Magnoliopsida</taxon>
        <taxon>eudicotyledons</taxon>
        <taxon>Gunneridae</taxon>
        <taxon>Pentapetalae</taxon>
        <taxon>rosids</taxon>
        <taxon>fabids</taxon>
        <taxon>Fagales</taxon>
        <taxon>Myricaceae</taxon>
        <taxon>Morella</taxon>
    </lineage>
</organism>
<dbReference type="GO" id="GO:0005737">
    <property type="term" value="C:cytoplasm"/>
    <property type="evidence" value="ECO:0007669"/>
    <property type="project" value="UniProtKB-SubCell"/>
</dbReference>
<dbReference type="PROSITE" id="PS00108">
    <property type="entry name" value="PROTEIN_KINASE_ST"/>
    <property type="match status" value="1"/>
</dbReference>
<evidence type="ECO:0000256" key="8">
    <source>
        <dbReference type="ARBA" id="ARBA00022777"/>
    </source>
</evidence>
<dbReference type="InterPro" id="IPR011009">
    <property type="entry name" value="Kinase-like_dom_sf"/>
</dbReference>
<proteinExistence type="inferred from homology"/>
<feature type="binding site" evidence="13">
    <location>
        <position position="146"/>
    </location>
    <ligand>
        <name>ATP</name>
        <dbReference type="ChEBI" id="CHEBI:30616"/>
    </ligand>
</feature>
<dbReference type="PROSITE" id="PS50011">
    <property type="entry name" value="PROTEIN_KINASE_DOM"/>
    <property type="match status" value="1"/>
</dbReference>
<keyword evidence="3" id="KW-0963">Cytoplasm</keyword>
<dbReference type="FunFam" id="3.30.200.20:FF:000445">
    <property type="entry name" value="Receptor-like cytosolic serine/threonine-protein kinase RBK2"/>
    <property type="match status" value="1"/>
</dbReference>
<evidence type="ECO:0000259" key="16">
    <source>
        <dbReference type="PROSITE" id="PS50011"/>
    </source>
</evidence>
<evidence type="ECO:0000256" key="10">
    <source>
        <dbReference type="ARBA" id="ARBA00047899"/>
    </source>
</evidence>
<evidence type="ECO:0000256" key="4">
    <source>
        <dbReference type="ARBA" id="ARBA00022527"/>
    </source>
</evidence>
<feature type="compositionally biased region" description="Polar residues" evidence="15">
    <location>
        <begin position="35"/>
        <end position="44"/>
    </location>
</feature>
<dbReference type="Proteomes" id="UP000516437">
    <property type="component" value="Chromosome 8"/>
</dbReference>
<dbReference type="GO" id="GO:0004674">
    <property type="term" value="F:protein serine/threonine kinase activity"/>
    <property type="evidence" value="ECO:0007669"/>
    <property type="project" value="UniProtKB-KW"/>
</dbReference>
<sequence>MKKKVDSSSPVGVLEDYFKSSESETCSSKEHNIDSESQQNSKPTSRWHGFVQLLKSRSKKSLATLHPLSVMKLSRSSSMREATSMVPIFHVDSHFNHTNSPWKNFSLYELQTATNYFSHENLIGKGGYAEVYKGRLLRDGQLVAIKRLTKGTAEEIIGDFLSELGIMAHVNHPNTAKLIGYGVEGGMHLVLQLSPHGSLASLLHGSKEKLRWSIRYNIALGTAKGLLYLHEGGQRRIIHRDIKAANILLGEDFEPQICDFGLAKWLPEQWTHHTVTKFEGTFGYLAPEYLLHGIVDEKTDVFAFGVLLLELVSGRRALDYSQQSLVLWAKPLLKKNQIRELIDPSLRDDYNSRQTNLVMLVASLCIQPSSIRRPCMSQVLQLLSGNLGCLNGNLSYLKHMKKSRIAFFRKALHEELASAEECNSTKS</sequence>
<feature type="compositionally biased region" description="Basic and acidic residues" evidence="15">
    <location>
        <begin position="20"/>
        <end position="34"/>
    </location>
</feature>
<evidence type="ECO:0000256" key="9">
    <source>
        <dbReference type="ARBA" id="ARBA00022840"/>
    </source>
</evidence>
<keyword evidence="18" id="KW-1185">Reference proteome</keyword>
<evidence type="ECO:0000256" key="6">
    <source>
        <dbReference type="ARBA" id="ARBA00022679"/>
    </source>
</evidence>